<dbReference type="EMBL" id="JAEKNS010000048">
    <property type="protein sequence ID" value="MBJ7594047.1"/>
    <property type="molecule type" value="Genomic_DNA"/>
</dbReference>
<organism evidence="1 2">
    <name type="scientific">Candidatus Aeolococcus gillhamiae</name>
    <dbReference type="NCBI Taxonomy" id="3127015"/>
    <lineage>
        <taxon>Bacteria</taxon>
        <taxon>Bacillati</taxon>
        <taxon>Candidatus Dormiibacterota</taxon>
        <taxon>Candidatus Dormibacteria</taxon>
        <taxon>Candidatus Aeolococcales</taxon>
        <taxon>Candidatus Aeolococcaceae</taxon>
        <taxon>Candidatus Aeolococcus</taxon>
    </lineage>
</organism>
<dbReference type="PROSITE" id="PS51318">
    <property type="entry name" value="TAT"/>
    <property type="match status" value="1"/>
</dbReference>
<dbReference type="Pfam" id="PF08811">
    <property type="entry name" value="DUF1800"/>
    <property type="match status" value="1"/>
</dbReference>
<name>A0A934JYT0_9BACT</name>
<dbReference type="InterPro" id="IPR006311">
    <property type="entry name" value="TAT_signal"/>
</dbReference>
<dbReference type="AlphaFoldDB" id="A0A934JYT0"/>
<protein>
    <submittedName>
        <fullName evidence="1">DUF1800 domain-containing protein</fullName>
    </submittedName>
</protein>
<dbReference type="RefSeq" id="WP_337309919.1">
    <property type="nucleotide sequence ID" value="NZ_JAEKNS010000048.1"/>
</dbReference>
<accession>A0A934JYT0</accession>
<comment type="caution">
    <text evidence="1">The sequence shown here is derived from an EMBL/GenBank/DDBJ whole genome shotgun (WGS) entry which is preliminary data.</text>
</comment>
<evidence type="ECO:0000313" key="1">
    <source>
        <dbReference type="EMBL" id="MBJ7594047.1"/>
    </source>
</evidence>
<gene>
    <name evidence="1" type="ORF">JF886_04165</name>
</gene>
<proteinExistence type="predicted"/>
<reference evidence="1 2" key="1">
    <citation type="submission" date="2020-10" db="EMBL/GenBank/DDBJ databases">
        <title>Ca. Dormibacterota MAGs.</title>
        <authorList>
            <person name="Montgomery K."/>
        </authorList>
    </citation>
    <scope>NUCLEOTIDE SEQUENCE [LARGE SCALE GENOMIC DNA]</scope>
    <source>
        <strain evidence="1">SC8812_S17_18</strain>
    </source>
</reference>
<sequence length="478" mass="51437">MKLTGIRLSRRQAIGTAAGTALGAAALVYGLEEIAFSPKAAVSAGGWPSPLGDKRAMAAHLLRRAGFGYSEADLDAAAAMSYDDLVDHVVGQQPVALPVPADVTNHTQLASAWYAQMATTTAQFPERMALFWHGVLTSDFRNANRLPFVYQQNLLYRDAGLSDLRSLLSRVTKDPLMMRYLNLDASSAASPNENYARELMELFTLGPGNFTESDVREAARALSGLRIQLFDSSGARMTPPKYTKGDRQAYSAQINTLVKSGASFRGTLVSRVHDSGSKSFLGHTGNLGADDVIDIVLAQPACAPFVTRRALTYFATPNPSSADVNAVAMQFRDSKYDLRTLMRAIFRSSAFTSAANYRSLLRSPTDYMVATMRALNRPALTAIAVRSAAGMDQVLYDPPNVAGWPNSSGWVSSSTLLARINFATAATARVTALPDPTAAMRSQLDNVVGKDTSAAFAAAHSDGDRWFALLASPEFQLK</sequence>
<dbReference type="Proteomes" id="UP000606991">
    <property type="component" value="Unassembled WGS sequence"/>
</dbReference>
<dbReference type="InterPro" id="IPR014917">
    <property type="entry name" value="DUF1800"/>
</dbReference>
<evidence type="ECO:0000313" key="2">
    <source>
        <dbReference type="Proteomes" id="UP000606991"/>
    </source>
</evidence>